<evidence type="ECO:0000256" key="6">
    <source>
        <dbReference type="ARBA" id="ARBA00022801"/>
    </source>
</evidence>
<reference evidence="13" key="2">
    <citation type="journal article" date="2024" name="Plant">
        <title>Genomic evolution and insights into agronomic trait innovations of Sesamum species.</title>
        <authorList>
            <person name="Miao H."/>
            <person name="Wang L."/>
            <person name="Qu L."/>
            <person name="Liu H."/>
            <person name="Sun Y."/>
            <person name="Le M."/>
            <person name="Wang Q."/>
            <person name="Wei S."/>
            <person name="Zheng Y."/>
            <person name="Lin W."/>
            <person name="Duan Y."/>
            <person name="Cao H."/>
            <person name="Xiong S."/>
            <person name="Wang X."/>
            <person name="Wei L."/>
            <person name="Li C."/>
            <person name="Ma Q."/>
            <person name="Ju M."/>
            <person name="Zhao R."/>
            <person name="Li G."/>
            <person name="Mu C."/>
            <person name="Tian Q."/>
            <person name="Mei H."/>
            <person name="Zhang T."/>
            <person name="Gao T."/>
            <person name="Zhang H."/>
        </authorList>
    </citation>
    <scope>NUCLEOTIDE SEQUENCE</scope>
    <source>
        <strain evidence="13">KEN1</strain>
    </source>
</reference>
<evidence type="ECO:0000256" key="3">
    <source>
        <dbReference type="ARBA" id="ARBA00022695"/>
    </source>
</evidence>
<dbReference type="Gene3D" id="3.30.420.10">
    <property type="entry name" value="Ribonuclease H-like superfamily/Ribonuclease H"/>
    <property type="match status" value="2"/>
</dbReference>
<evidence type="ECO:0000256" key="2">
    <source>
        <dbReference type="ARBA" id="ARBA00022679"/>
    </source>
</evidence>
<keyword evidence="2" id="KW-0808">Transferase</keyword>
<evidence type="ECO:0000313" key="13">
    <source>
        <dbReference type="EMBL" id="KAL0439155.1"/>
    </source>
</evidence>
<dbReference type="SUPFAM" id="SSF53098">
    <property type="entry name" value="Ribonuclease H-like"/>
    <property type="match status" value="2"/>
</dbReference>
<accession>A0AAW2WG52</accession>
<comment type="caution">
    <text evidence="13">The sequence shown here is derived from an EMBL/GenBank/DDBJ whole genome shotgun (WGS) entry which is preliminary data.</text>
</comment>
<feature type="domain" description="Integrase catalytic" evidence="12">
    <location>
        <begin position="842"/>
        <end position="934"/>
    </location>
</feature>
<dbReference type="CDD" id="cd00303">
    <property type="entry name" value="retropepsin_like"/>
    <property type="match status" value="1"/>
</dbReference>
<evidence type="ECO:0000256" key="7">
    <source>
        <dbReference type="ARBA" id="ARBA00022918"/>
    </source>
</evidence>
<dbReference type="InterPro" id="IPR021109">
    <property type="entry name" value="Peptidase_aspartic_dom_sf"/>
</dbReference>
<evidence type="ECO:0000256" key="1">
    <source>
        <dbReference type="ARBA" id="ARBA00012493"/>
    </source>
</evidence>
<dbReference type="Gene3D" id="2.40.70.10">
    <property type="entry name" value="Acid Proteases"/>
    <property type="match status" value="1"/>
</dbReference>
<proteinExistence type="predicted"/>
<keyword evidence="5" id="KW-0255">Endonuclease</keyword>
<evidence type="ECO:0000259" key="12">
    <source>
        <dbReference type="PROSITE" id="PS50994"/>
    </source>
</evidence>
<dbReference type="GO" id="GO:0003964">
    <property type="term" value="F:RNA-directed DNA polymerase activity"/>
    <property type="evidence" value="ECO:0007669"/>
    <property type="project" value="UniProtKB-KW"/>
</dbReference>
<keyword evidence="8" id="KW-0233">DNA recombination</keyword>
<dbReference type="Gene3D" id="3.30.70.270">
    <property type="match status" value="2"/>
</dbReference>
<dbReference type="Pfam" id="PF17917">
    <property type="entry name" value="RT_RNaseH"/>
    <property type="match status" value="1"/>
</dbReference>
<dbReference type="CDD" id="cd09279">
    <property type="entry name" value="RNase_HI_like"/>
    <property type="match status" value="1"/>
</dbReference>
<dbReference type="PANTHER" id="PTHR48475:SF2">
    <property type="entry name" value="RIBONUCLEASE H"/>
    <property type="match status" value="1"/>
</dbReference>
<dbReference type="Pfam" id="PF00078">
    <property type="entry name" value="RVT_1"/>
    <property type="match status" value="1"/>
</dbReference>
<keyword evidence="3" id="KW-0548">Nucleotidyltransferase</keyword>
<reference evidence="13" key="1">
    <citation type="submission" date="2020-06" db="EMBL/GenBank/DDBJ databases">
        <authorList>
            <person name="Li T."/>
            <person name="Hu X."/>
            <person name="Zhang T."/>
            <person name="Song X."/>
            <person name="Zhang H."/>
            <person name="Dai N."/>
            <person name="Sheng W."/>
            <person name="Hou X."/>
            <person name="Wei L."/>
        </authorList>
    </citation>
    <scope>NUCLEOTIDE SEQUENCE</scope>
    <source>
        <strain evidence="13">KEN1</strain>
        <tissue evidence="13">Leaf</tissue>
    </source>
</reference>
<dbReference type="PROSITE" id="PS50879">
    <property type="entry name" value="RNASE_H_1"/>
    <property type="match status" value="1"/>
</dbReference>
<evidence type="ECO:0000256" key="9">
    <source>
        <dbReference type="SAM" id="Coils"/>
    </source>
</evidence>
<feature type="region of interest" description="Disordered" evidence="10">
    <location>
        <begin position="144"/>
        <end position="172"/>
    </location>
</feature>
<organism evidence="13">
    <name type="scientific">Sesamum latifolium</name>
    <dbReference type="NCBI Taxonomy" id="2727402"/>
    <lineage>
        <taxon>Eukaryota</taxon>
        <taxon>Viridiplantae</taxon>
        <taxon>Streptophyta</taxon>
        <taxon>Embryophyta</taxon>
        <taxon>Tracheophyta</taxon>
        <taxon>Spermatophyta</taxon>
        <taxon>Magnoliopsida</taxon>
        <taxon>eudicotyledons</taxon>
        <taxon>Gunneridae</taxon>
        <taxon>Pentapetalae</taxon>
        <taxon>asterids</taxon>
        <taxon>lamiids</taxon>
        <taxon>Lamiales</taxon>
        <taxon>Pedaliaceae</taxon>
        <taxon>Sesamum</taxon>
    </lineage>
</organism>
<keyword evidence="4" id="KW-0540">Nuclease</keyword>
<dbReference type="Pfam" id="PF13456">
    <property type="entry name" value="RVT_3"/>
    <property type="match status" value="1"/>
</dbReference>
<feature type="coiled-coil region" evidence="9">
    <location>
        <begin position="657"/>
        <end position="684"/>
    </location>
</feature>
<dbReference type="InterPro" id="IPR041373">
    <property type="entry name" value="RT_RNaseH"/>
</dbReference>
<evidence type="ECO:0000256" key="4">
    <source>
        <dbReference type="ARBA" id="ARBA00022722"/>
    </source>
</evidence>
<name>A0AAW2WG52_9LAMI</name>
<keyword evidence="7" id="KW-0695">RNA-directed DNA polymerase</keyword>
<dbReference type="GO" id="GO:0003676">
    <property type="term" value="F:nucleic acid binding"/>
    <property type="evidence" value="ECO:0007669"/>
    <property type="project" value="InterPro"/>
</dbReference>
<dbReference type="PANTHER" id="PTHR48475">
    <property type="entry name" value="RIBONUCLEASE H"/>
    <property type="match status" value="1"/>
</dbReference>
<dbReference type="PROSITE" id="PS50994">
    <property type="entry name" value="INTEGRASE"/>
    <property type="match status" value="1"/>
</dbReference>
<dbReference type="InterPro" id="IPR001584">
    <property type="entry name" value="Integrase_cat-core"/>
</dbReference>
<dbReference type="InterPro" id="IPR036397">
    <property type="entry name" value="RNaseH_sf"/>
</dbReference>
<dbReference type="EC" id="2.7.7.49" evidence="1"/>
<gene>
    <name evidence="13" type="ORF">Slati_2398500</name>
</gene>
<sequence>MEDAPLIQFGRAERSAPQTMHNDALVITAILANYEVGRIFIDSESSADILFGEAYDQMQLGDVSLEKVNSSLYGFAGEVVHPRGMVSLPLTMGRGTARKICLLKFLVVDVPSAYNVILGRPTLNTFQAVISTYHMKIKFPTPGGIGEVQGDPLQSRRKAPEEKISETTETPAKVQPAEELLNIQIIPGDPDKTTRIGSHLGEEAKKGITLCLQRNADIFAWTPQDLEGIDPQYQNPEENGECASISRLEQSMPQRFLSTTTNRSARGFHIRLRIAQHDGCLTRIPSDHASPRGPKEGRNVEVYVDDMLVKSKKATDHVKDLEETFSVLRKYKLKLNPAKCAFGVQGGRFLGFMVTQRGIEANPLKIKAIIDMKAPTFLNEAQRLTGRIAALSRFISKSAEKSLPFFKTLRKAKIFEWGTPCQLAFEKLKAYLARLPLLVKPHQGKPSPGEALYLYLSTAPQAVSSVLIREEDGKQLPIYYVSKVLNGAEVRYTPIEKMILALVVTARRLRPYFLSHPIGVRTNTPLKHTLGKPDTSGRLVKWAVELSEYDISYSPRTTIKAQALADFVSEITEMTIKEASQDQKWLLHVDGSSTAQGSGAGIVITTPQGENLEFAIKFGFKASNNEAEYEALVIGLRMAHETGAKHLLAYSDSQLVVKQVEGTYEAKEENMIQYLQQIADLKTKFHHFQIIQIPKEENVKADSLSKLASSLEDCRTRHITIHYLPEARTPLAVQPITTGEDWRTPIIKWIEEGLLPENRWKAARLKTRATCFIIQEHILYKKSYTHPLLRCLSTEEGIHILQEIHSGCCGAHVGTRILANKALRAGYFWPTMKQDAIRLVSKEIISDNGRQFQGRKIQEWCQGLRIKQRFTTVAHPQANGQVEVTNRILVQGIKRRLEVGENWAEELTSVLWAYRTTPRGSTGETPFSLVYGTEAIIPAELGMPSHRVMNFFEECNENLLRENLDLIEELRKKPFYAYKDTRIS</sequence>
<evidence type="ECO:0000256" key="8">
    <source>
        <dbReference type="ARBA" id="ARBA00023172"/>
    </source>
</evidence>
<dbReference type="InterPro" id="IPR000477">
    <property type="entry name" value="RT_dom"/>
</dbReference>
<dbReference type="InterPro" id="IPR043502">
    <property type="entry name" value="DNA/RNA_pol_sf"/>
</dbReference>
<evidence type="ECO:0000256" key="5">
    <source>
        <dbReference type="ARBA" id="ARBA00022759"/>
    </source>
</evidence>
<dbReference type="InterPro" id="IPR012337">
    <property type="entry name" value="RNaseH-like_sf"/>
</dbReference>
<dbReference type="SUPFAM" id="SSF56672">
    <property type="entry name" value="DNA/RNA polymerases"/>
    <property type="match status" value="1"/>
</dbReference>
<evidence type="ECO:0000259" key="11">
    <source>
        <dbReference type="PROSITE" id="PS50879"/>
    </source>
</evidence>
<feature type="domain" description="RNase H type-1" evidence="11">
    <location>
        <begin position="581"/>
        <end position="710"/>
    </location>
</feature>
<dbReference type="EMBL" id="JACGWN010000008">
    <property type="protein sequence ID" value="KAL0439155.1"/>
    <property type="molecule type" value="Genomic_DNA"/>
</dbReference>
<protein>
    <recommendedName>
        <fullName evidence="1">RNA-directed DNA polymerase</fullName>
        <ecNumber evidence="1">2.7.7.49</ecNumber>
    </recommendedName>
</protein>
<dbReference type="GO" id="GO:0015074">
    <property type="term" value="P:DNA integration"/>
    <property type="evidence" value="ECO:0007669"/>
    <property type="project" value="InterPro"/>
</dbReference>
<dbReference type="InterPro" id="IPR002156">
    <property type="entry name" value="RNaseH_domain"/>
</dbReference>
<dbReference type="AlphaFoldDB" id="A0AAW2WG52"/>
<evidence type="ECO:0000256" key="10">
    <source>
        <dbReference type="SAM" id="MobiDB-lite"/>
    </source>
</evidence>
<keyword evidence="6" id="KW-0378">Hydrolase</keyword>
<dbReference type="GO" id="GO:0004523">
    <property type="term" value="F:RNA-DNA hybrid ribonuclease activity"/>
    <property type="evidence" value="ECO:0007669"/>
    <property type="project" value="InterPro"/>
</dbReference>
<keyword evidence="9" id="KW-0175">Coiled coil</keyword>
<dbReference type="InterPro" id="IPR043128">
    <property type="entry name" value="Rev_trsase/Diguanyl_cyclase"/>
</dbReference>
<dbReference type="GO" id="GO:0006310">
    <property type="term" value="P:DNA recombination"/>
    <property type="evidence" value="ECO:0007669"/>
    <property type="project" value="UniProtKB-KW"/>
</dbReference>